<evidence type="ECO:0000256" key="11">
    <source>
        <dbReference type="ARBA" id="ARBA00045065"/>
    </source>
</evidence>
<evidence type="ECO:0000256" key="1">
    <source>
        <dbReference type="ARBA" id="ARBA00004389"/>
    </source>
</evidence>
<keyword evidence="6 12" id="KW-0808">Transferase</keyword>
<keyword evidence="5 12" id="KW-0328">Glycosyltransferase</keyword>
<dbReference type="PANTHER" id="PTHR45919:SF1">
    <property type="entry name" value="GDP-MAN:MAN(3)GLCNAC(2)-PP-DOL ALPHA-1,2-MANNOSYLTRANSFERASE"/>
    <property type="match status" value="1"/>
</dbReference>
<dbReference type="Pfam" id="PF00534">
    <property type="entry name" value="Glycos_transf_1"/>
    <property type="match status" value="1"/>
</dbReference>
<evidence type="ECO:0000313" key="15">
    <source>
        <dbReference type="EMBL" id="CAG8512704.1"/>
    </source>
</evidence>
<keyword evidence="8 12" id="KW-0256">Endoplasmic reticulum</keyword>
<evidence type="ECO:0000256" key="9">
    <source>
        <dbReference type="ARBA" id="ARBA00022989"/>
    </source>
</evidence>
<evidence type="ECO:0000256" key="12">
    <source>
        <dbReference type="RuleBase" id="RU367051"/>
    </source>
</evidence>
<dbReference type="FunFam" id="3.40.50.2000:FF:000256">
    <property type="entry name" value="GDP-Man:Man(3)GlcNAc(2)-PP-Dol alpha-1,2-mannosyltransferase"/>
    <property type="match status" value="1"/>
</dbReference>
<evidence type="ECO:0000256" key="4">
    <source>
        <dbReference type="ARBA" id="ARBA00022018"/>
    </source>
</evidence>
<comment type="subcellular location">
    <subcellularLocation>
        <location evidence="1">Endoplasmic reticulum membrane</location>
        <topology evidence="1">Single-pass membrane protein</topology>
    </subcellularLocation>
</comment>
<dbReference type="Pfam" id="PF15924">
    <property type="entry name" value="ALG11_N"/>
    <property type="match status" value="1"/>
</dbReference>
<comment type="similarity">
    <text evidence="12">Belongs to the glycosyltransferase group 1 family. Glycosyltransferase 4 subfamily.</text>
</comment>
<feature type="non-terminal residue" evidence="15">
    <location>
        <position position="1"/>
    </location>
</feature>
<keyword evidence="16" id="KW-1185">Reference proteome</keyword>
<evidence type="ECO:0000256" key="2">
    <source>
        <dbReference type="ARBA" id="ARBA00004922"/>
    </source>
</evidence>
<feature type="domain" description="Glycosyl transferase family 1" evidence="13">
    <location>
        <begin position="240"/>
        <end position="412"/>
    </location>
</feature>
<dbReference type="InterPro" id="IPR001296">
    <property type="entry name" value="Glyco_trans_1"/>
</dbReference>
<name>A0A9N8ZZE6_9GLOM</name>
<comment type="catalytic activity">
    <reaction evidence="11 12">
        <text>an alpha-D-Man-(1-&gt;3)-[alpha-D-Man-(1-&gt;6)]-beta-D-Man-(1-&gt;4)-beta-D-GlcNAc-(1-&gt;4)-alpha-D-GlcNAc-diphospho-di-trans,poly-cis-dolichol + 2 GDP-alpha-D-mannose = an alpha-D-Man-(1-&gt;2)-alpha-D-Man-(1-&gt;2)-alpha-D-Man-(1-&gt;3)-[alpha-D-Man-(1-&gt;6)]-beta-D-Man-(1-&gt;4)-beta-D-GlcNAc-(1-&gt;4)-alpha-D-GlcNAc-diphospho-di-trans,poly-cis-dolichol + 2 GDP + 2 H(+)</text>
        <dbReference type="Rhea" id="RHEA:29523"/>
        <dbReference type="Rhea" id="RHEA-COMP:19515"/>
        <dbReference type="Rhea" id="RHEA-COMP:19516"/>
        <dbReference type="ChEBI" id="CHEBI:15378"/>
        <dbReference type="ChEBI" id="CHEBI:57527"/>
        <dbReference type="ChEBI" id="CHEBI:58189"/>
        <dbReference type="ChEBI" id="CHEBI:132511"/>
        <dbReference type="ChEBI" id="CHEBI:132515"/>
        <dbReference type="EC" id="2.4.1.131"/>
    </reaction>
    <physiologicalReaction direction="left-to-right" evidence="11 12">
        <dbReference type="Rhea" id="RHEA:29524"/>
    </physiologicalReaction>
</comment>
<sequence length="447" mass="50538">ALSYYGITVLKRILARNAKVNRKTILSTLRPNAEENPVLLIGFFHPYCNSGGGGERVLWTIIRIIQEAYPYVVCAIYTGDTDVKKEGILQKVEARFNIVLNQDTLTFVHLKKRNLVEDRRYPRFTLLGQSLGSVFLGWEALTTLVPDIFFDTMGYAFTYPLVKYLTNCKVAAYVHYPTISSDMLNKVHERRTGFNNDEAIANSSLYSDLKLIWTKGHIDELWGTDSKVVFPPCDTTAFSRLSIEGRANIIVSVAQFRPEKDHQLQLKALQKFLQKYAEFRTGPAAVTLVLIGSSRNESDELRVKQLKEQCKNLNIEHNVIFETNAPFAKLIDWMAKAKVGIHTMWNEHFGIGIVEYMAGGVIPLAHNSGGPKMDIVVSYKGDKTGFLASDDESYASALHTIFTMSDLQQRNIQINARQLAMEKFSEKVFKDSILDVLKSILSESQDF</sequence>
<keyword evidence="9" id="KW-1133">Transmembrane helix</keyword>
<dbReference type="OrthoDB" id="2276068at2759"/>
<comment type="caution">
    <text evidence="15">The sequence shown here is derived from an EMBL/GenBank/DDBJ whole genome shotgun (WGS) entry which is preliminary data.</text>
</comment>
<dbReference type="GO" id="GO:0005789">
    <property type="term" value="C:endoplasmic reticulum membrane"/>
    <property type="evidence" value="ECO:0007669"/>
    <property type="project" value="UniProtKB-SubCell"/>
</dbReference>
<evidence type="ECO:0000256" key="10">
    <source>
        <dbReference type="ARBA" id="ARBA00023136"/>
    </source>
</evidence>
<proteinExistence type="inferred from homology"/>
<dbReference type="Gene3D" id="3.40.50.2000">
    <property type="entry name" value="Glycogen Phosphorylase B"/>
    <property type="match status" value="1"/>
</dbReference>
<feature type="domain" description="ALG11 mannosyltransferase N-terminal" evidence="14">
    <location>
        <begin position="40"/>
        <end position="213"/>
    </location>
</feature>
<dbReference type="GO" id="GO:0004377">
    <property type="term" value="F:GDP-Man:Man(3)GlcNAc(2)-PP-Dol alpha-1,2-mannosyltransferase activity"/>
    <property type="evidence" value="ECO:0007669"/>
    <property type="project" value="UniProtKB-UniRule"/>
</dbReference>
<evidence type="ECO:0000259" key="14">
    <source>
        <dbReference type="Pfam" id="PF15924"/>
    </source>
</evidence>
<dbReference type="PANTHER" id="PTHR45919">
    <property type="entry name" value="GDP-MAN:MAN(3)GLCNAC(2)-PP-DOL ALPHA-1,2-MANNOSYLTRANSFERASE"/>
    <property type="match status" value="1"/>
</dbReference>
<dbReference type="CDD" id="cd03806">
    <property type="entry name" value="GT4_ALG11-like"/>
    <property type="match status" value="1"/>
</dbReference>
<evidence type="ECO:0000256" key="3">
    <source>
        <dbReference type="ARBA" id="ARBA00012645"/>
    </source>
</evidence>
<accession>A0A9N8ZZE6</accession>
<organism evidence="15 16">
    <name type="scientific">Paraglomus occultum</name>
    <dbReference type="NCBI Taxonomy" id="144539"/>
    <lineage>
        <taxon>Eukaryota</taxon>
        <taxon>Fungi</taxon>
        <taxon>Fungi incertae sedis</taxon>
        <taxon>Mucoromycota</taxon>
        <taxon>Glomeromycotina</taxon>
        <taxon>Glomeromycetes</taxon>
        <taxon>Paraglomerales</taxon>
        <taxon>Paraglomeraceae</taxon>
        <taxon>Paraglomus</taxon>
    </lineage>
</organism>
<reference evidence="15" key="1">
    <citation type="submission" date="2021-06" db="EMBL/GenBank/DDBJ databases">
        <authorList>
            <person name="Kallberg Y."/>
            <person name="Tangrot J."/>
            <person name="Rosling A."/>
        </authorList>
    </citation>
    <scope>NUCLEOTIDE SEQUENCE</scope>
    <source>
        <strain evidence="15">IA702</strain>
    </source>
</reference>
<comment type="function">
    <text evidence="12">GDP-Man:Man(3)GlcNAc(2)-PP-Dol alpha-1,2-mannosyltransferase that operates in the biosynthetic pathway of dolichol-linked oligosaccharides, the glycan precursors employed in protein asparagine (N)-glycosylation. The assembly of dolichol-linked oligosaccharides begins on the cytosolic side of the endoplasmic reticulum membrane and finishes in its lumen. The sequential addition of sugars to dolichol pyrophosphate produces dolichol-linked oligosaccharides containing fourteen sugars, including two GlcNAcs, nine mannoses and three glucoses. Once assembled, the oligosaccharide is transferred from the lipid to nascent proteins by oligosaccharyltransferases. Catalyzes, on the cytoplasmic face of the endoplasmic reticulum, the addition of the fourth and fifth mannose residues to the dolichol-linked oligosaccharide chain, to produce Man(5)GlcNAc(2)-PP-dolichol core oligosaccharide.</text>
</comment>
<protein>
    <recommendedName>
        <fullName evidence="4 12">GDP-Man:Man(3)GlcNAc(2)-PP-Dol alpha-1,2-mannosyltransferase</fullName>
        <ecNumber evidence="3 12">2.4.1.131</ecNumber>
    </recommendedName>
</protein>
<evidence type="ECO:0000313" key="16">
    <source>
        <dbReference type="Proteomes" id="UP000789572"/>
    </source>
</evidence>
<evidence type="ECO:0000256" key="5">
    <source>
        <dbReference type="ARBA" id="ARBA00022676"/>
    </source>
</evidence>
<keyword evidence="7" id="KW-0812">Transmembrane</keyword>
<dbReference type="InterPro" id="IPR031814">
    <property type="entry name" value="ALG11_N"/>
</dbReference>
<dbReference type="AlphaFoldDB" id="A0A9N8ZZE6"/>
<dbReference type="GO" id="GO:0006487">
    <property type="term" value="P:protein N-linked glycosylation"/>
    <property type="evidence" value="ECO:0007669"/>
    <property type="project" value="TreeGrafter"/>
</dbReference>
<gene>
    <name evidence="15" type="ORF">POCULU_LOCUS3155</name>
</gene>
<evidence type="ECO:0000256" key="6">
    <source>
        <dbReference type="ARBA" id="ARBA00022679"/>
    </source>
</evidence>
<evidence type="ECO:0000259" key="13">
    <source>
        <dbReference type="Pfam" id="PF00534"/>
    </source>
</evidence>
<dbReference type="Proteomes" id="UP000789572">
    <property type="component" value="Unassembled WGS sequence"/>
</dbReference>
<evidence type="ECO:0000256" key="8">
    <source>
        <dbReference type="ARBA" id="ARBA00022824"/>
    </source>
</evidence>
<dbReference type="SUPFAM" id="SSF53756">
    <property type="entry name" value="UDP-Glycosyltransferase/glycogen phosphorylase"/>
    <property type="match status" value="1"/>
</dbReference>
<comment type="pathway">
    <text evidence="2 12">Protein modification; protein glycosylation.</text>
</comment>
<dbReference type="EMBL" id="CAJVPJ010000332">
    <property type="protein sequence ID" value="CAG8512704.1"/>
    <property type="molecule type" value="Genomic_DNA"/>
</dbReference>
<evidence type="ECO:0000256" key="7">
    <source>
        <dbReference type="ARBA" id="ARBA00022692"/>
    </source>
</evidence>
<dbReference type="InterPro" id="IPR038013">
    <property type="entry name" value="ALG11"/>
</dbReference>
<dbReference type="EC" id="2.4.1.131" evidence="3 12"/>
<keyword evidence="10" id="KW-0472">Membrane</keyword>